<keyword evidence="2 5" id="KW-0808">Transferase</keyword>
<dbReference type="Proteomes" id="UP000292935">
    <property type="component" value="Unassembled WGS sequence"/>
</dbReference>
<evidence type="ECO:0000259" key="3">
    <source>
        <dbReference type="Pfam" id="PF00534"/>
    </source>
</evidence>
<evidence type="ECO:0000256" key="2">
    <source>
        <dbReference type="ARBA" id="ARBA00022679"/>
    </source>
</evidence>
<dbReference type="PANTHER" id="PTHR46401">
    <property type="entry name" value="GLYCOSYLTRANSFERASE WBBK-RELATED"/>
    <property type="match status" value="1"/>
</dbReference>
<dbReference type="EMBL" id="SDPO01000001">
    <property type="protein sequence ID" value="RXZ51032.1"/>
    <property type="molecule type" value="Genomic_DNA"/>
</dbReference>
<reference evidence="5 6" key="1">
    <citation type="submission" date="2019-01" db="EMBL/GenBank/DDBJ databases">
        <authorList>
            <person name="Li J."/>
        </authorList>
    </citation>
    <scope>NUCLEOTIDE SEQUENCE [LARGE SCALE GENOMIC DNA]</scope>
    <source>
        <strain evidence="5 6">CCUG 35506</strain>
    </source>
</reference>
<keyword evidence="6" id="KW-1185">Reference proteome</keyword>
<dbReference type="CDD" id="cd03809">
    <property type="entry name" value="GT4_MtfB-like"/>
    <property type="match status" value="1"/>
</dbReference>
<dbReference type="Pfam" id="PF13439">
    <property type="entry name" value="Glyco_transf_4"/>
    <property type="match status" value="1"/>
</dbReference>
<evidence type="ECO:0000313" key="6">
    <source>
        <dbReference type="Proteomes" id="UP000292935"/>
    </source>
</evidence>
<accession>A0A4Q2JS93</accession>
<dbReference type="OrthoDB" id="9801609at2"/>
<comment type="caution">
    <text evidence="5">The sequence shown here is derived from an EMBL/GenBank/DDBJ whole genome shotgun (WGS) entry which is preliminary data.</text>
</comment>
<name>A0A4Q2JS93_9MICO</name>
<sequence>MPTTLRIILDQVIAPVPGSIGVYTDALTSSLLKSVPHGCEVEGIVSASSPADYERIEARFPGLSALYKTTLARRELAAAWQLGLTTSPGGGMIHSPGLFAPLRRHDRTQSGDQVVVTVHDLLPWTHPETLTTASVAWHKGMLRRARKHADSVVVPTHALAERLADIADFGDRVRVIGTAPRPGLVIPADEAETAARAARLALPPAYLVVTGTLEPRKGIVDLLEALGRPGVPDIDLVVIGPATWGELHLATVADESGVDPRRVHAVEVDDPADLAVVLSRATAFVAPSHEEGSGTSLIEAFSFGLPVIHSDTAAYVEVAADSGLVVPIGIGGGYTERLAAAVTAVVEQSSVAERLSVTASDRAHAFSWRDSAERVWQLHADL</sequence>
<dbReference type="RefSeq" id="WP_129230664.1">
    <property type="nucleotide sequence ID" value="NZ_SDPO01000001.1"/>
</dbReference>
<dbReference type="GO" id="GO:0016757">
    <property type="term" value="F:glycosyltransferase activity"/>
    <property type="evidence" value="ECO:0007669"/>
    <property type="project" value="UniProtKB-KW"/>
</dbReference>
<protein>
    <submittedName>
        <fullName evidence="5">Glycosyltransferase family 1 protein</fullName>
    </submittedName>
</protein>
<dbReference type="AlphaFoldDB" id="A0A4Q2JS93"/>
<dbReference type="InterPro" id="IPR028098">
    <property type="entry name" value="Glyco_trans_4-like_N"/>
</dbReference>
<evidence type="ECO:0000259" key="4">
    <source>
        <dbReference type="Pfam" id="PF13439"/>
    </source>
</evidence>
<organism evidence="5 6">
    <name type="scientific">Agromyces fucosus</name>
    <dbReference type="NCBI Taxonomy" id="41985"/>
    <lineage>
        <taxon>Bacteria</taxon>
        <taxon>Bacillati</taxon>
        <taxon>Actinomycetota</taxon>
        <taxon>Actinomycetes</taxon>
        <taxon>Micrococcales</taxon>
        <taxon>Microbacteriaceae</taxon>
        <taxon>Agromyces</taxon>
    </lineage>
</organism>
<dbReference type="Pfam" id="PF00534">
    <property type="entry name" value="Glycos_transf_1"/>
    <property type="match status" value="1"/>
</dbReference>
<keyword evidence="1" id="KW-0328">Glycosyltransferase</keyword>
<feature type="domain" description="Glycosyl transferase family 1" evidence="3">
    <location>
        <begin position="202"/>
        <end position="355"/>
    </location>
</feature>
<dbReference type="SUPFAM" id="SSF53756">
    <property type="entry name" value="UDP-Glycosyltransferase/glycogen phosphorylase"/>
    <property type="match status" value="1"/>
</dbReference>
<evidence type="ECO:0000313" key="5">
    <source>
        <dbReference type="EMBL" id="RXZ51032.1"/>
    </source>
</evidence>
<dbReference type="InterPro" id="IPR001296">
    <property type="entry name" value="Glyco_trans_1"/>
</dbReference>
<dbReference type="PANTHER" id="PTHR46401:SF2">
    <property type="entry name" value="GLYCOSYLTRANSFERASE WBBK-RELATED"/>
    <property type="match status" value="1"/>
</dbReference>
<feature type="domain" description="Glycosyltransferase subfamily 4-like N-terminal" evidence="4">
    <location>
        <begin position="37"/>
        <end position="177"/>
    </location>
</feature>
<dbReference type="GO" id="GO:0009103">
    <property type="term" value="P:lipopolysaccharide biosynthetic process"/>
    <property type="evidence" value="ECO:0007669"/>
    <property type="project" value="TreeGrafter"/>
</dbReference>
<gene>
    <name evidence="5" type="ORF">ESP57_04400</name>
</gene>
<proteinExistence type="predicted"/>
<dbReference type="Gene3D" id="3.40.50.2000">
    <property type="entry name" value="Glycogen Phosphorylase B"/>
    <property type="match status" value="2"/>
</dbReference>
<evidence type="ECO:0000256" key="1">
    <source>
        <dbReference type="ARBA" id="ARBA00022676"/>
    </source>
</evidence>